<dbReference type="InterPro" id="IPR013767">
    <property type="entry name" value="PAS_fold"/>
</dbReference>
<dbReference type="SMART" id="SM00911">
    <property type="entry name" value="HWE_HK"/>
    <property type="match status" value="1"/>
</dbReference>
<dbReference type="SUPFAM" id="SSF55785">
    <property type="entry name" value="PYP-like sensor domain (PAS domain)"/>
    <property type="match status" value="1"/>
</dbReference>
<keyword evidence="6" id="KW-0547">Nucleotide-binding</keyword>
<dbReference type="PANTHER" id="PTHR41523">
    <property type="entry name" value="TWO-COMPONENT SYSTEM SENSOR PROTEIN"/>
    <property type="match status" value="1"/>
</dbReference>
<evidence type="ECO:0000256" key="5">
    <source>
        <dbReference type="ARBA" id="ARBA00022679"/>
    </source>
</evidence>
<evidence type="ECO:0000256" key="3">
    <source>
        <dbReference type="ARBA" id="ARBA00021740"/>
    </source>
</evidence>
<dbReference type="EMBL" id="NAAC01000046">
    <property type="protein sequence ID" value="RDJ02702.1"/>
    <property type="molecule type" value="Genomic_DNA"/>
</dbReference>
<evidence type="ECO:0000259" key="9">
    <source>
        <dbReference type="PROSITE" id="PS50112"/>
    </source>
</evidence>
<dbReference type="Pfam" id="PF00989">
    <property type="entry name" value="PAS"/>
    <property type="match status" value="1"/>
</dbReference>
<dbReference type="OrthoDB" id="7297573at2"/>
<organism evidence="10 11">
    <name type="scientific">Rhizobium grahamii</name>
    <dbReference type="NCBI Taxonomy" id="1120045"/>
    <lineage>
        <taxon>Bacteria</taxon>
        <taxon>Pseudomonadati</taxon>
        <taxon>Pseudomonadota</taxon>
        <taxon>Alphaproteobacteria</taxon>
        <taxon>Hyphomicrobiales</taxon>
        <taxon>Rhizobiaceae</taxon>
        <taxon>Rhizobium/Agrobacterium group</taxon>
        <taxon>Rhizobium</taxon>
    </lineage>
</organism>
<dbReference type="Pfam" id="PF07536">
    <property type="entry name" value="HWE_HK"/>
    <property type="match status" value="1"/>
</dbReference>
<dbReference type="AlphaFoldDB" id="A0A370KEQ3"/>
<gene>
    <name evidence="10" type="ORF">B5K06_31965</name>
</gene>
<dbReference type="GO" id="GO:0004673">
    <property type="term" value="F:protein histidine kinase activity"/>
    <property type="evidence" value="ECO:0007669"/>
    <property type="project" value="UniProtKB-EC"/>
</dbReference>
<dbReference type="InterPro" id="IPR035965">
    <property type="entry name" value="PAS-like_dom_sf"/>
</dbReference>
<evidence type="ECO:0000256" key="2">
    <source>
        <dbReference type="ARBA" id="ARBA00012438"/>
    </source>
</evidence>
<dbReference type="GO" id="GO:0005524">
    <property type="term" value="F:ATP binding"/>
    <property type="evidence" value="ECO:0007669"/>
    <property type="project" value="UniProtKB-KW"/>
</dbReference>
<dbReference type="GO" id="GO:0006355">
    <property type="term" value="P:regulation of DNA-templated transcription"/>
    <property type="evidence" value="ECO:0007669"/>
    <property type="project" value="InterPro"/>
</dbReference>
<dbReference type="NCBIfam" id="TIGR00229">
    <property type="entry name" value="sensory_box"/>
    <property type="match status" value="1"/>
</dbReference>
<dbReference type="InterPro" id="IPR011102">
    <property type="entry name" value="Sig_transdc_His_kinase_HWE"/>
</dbReference>
<dbReference type="InterPro" id="IPR000014">
    <property type="entry name" value="PAS"/>
</dbReference>
<name>A0A370KEQ3_9HYPH</name>
<evidence type="ECO:0000256" key="7">
    <source>
        <dbReference type="ARBA" id="ARBA00022777"/>
    </source>
</evidence>
<evidence type="ECO:0000256" key="4">
    <source>
        <dbReference type="ARBA" id="ARBA00022553"/>
    </source>
</evidence>
<evidence type="ECO:0000313" key="10">
    <source>
        <dbReference type="EMBL" id="RDJ02702.1"/>
    </source>
</evidence>
<proteinExistence type="predicted"/>
<keyword evidence="8" id="KW-0067">ATP-binding</keyword>
<comment type="caution">
    <text evidence="10">The sequence shown here is derived from an EMBL/GenBank/DDBJ whole genome shotgun (WGS) entry which is preliminary data.</text>
</comment>
<dbReference type="InterPro" id="IPR036890">
    <property type="entry name" value="HATPase_C_sf"/>
</dbReference>
<keyword evidence="5" id="KW-0808">Transferase</keyword>
<reference evidence="10 11" key="1">
    <citation type="submission" date="2017-03" db="EMBL/GenBank/DDBJ databases">
        <title>Genome analysis of Rhizobial strains effectives or ineffectives for nitrogen fixation isolated from bean seeds.</title>
        <authorList>
            <person name="Peralta H."/>
            <person name="Aguilar-Vera A."/>
            <person name="Mora Y."/>
            <person name="Vargas-Lagunas C."/>
            <person name="Girard L."/>
            <person name="Mora J."/>
        </authorList>
    </citation>
    <scope>NUCLEOTIDE SEQUENCE [LARGE SCALE GENOMIC DNA]</scope>
    <source>
        <strain evidence="10 11">CCGM3</strain>
    </source>
</reference>
<feature type="domain" description="PAS" evidence="9">
    <location>
        <begin position="9"/>
        <end position="50"/>
    </location>
</feature>
<dbReference type="CDD" id="cd00130">
    <property type="entry name" value="PAS"/>
    <property type="match status" value="1"/>
</dbReference>
<evidence type="ECO:0000256" key="8">
    <source>
        <dbReference type="ARBA" id="ARBA00022840"/>
    </source>
</evidence>
<dbReference type="SMART" id="SM00091">
    <property type="entry name" value="PAS"/>
    <property type="match status" value="1"/>
</dbReference>
<dbReference type="Gene3D" id="3.30.565.10">
    <property type="entry name" value="Histidine kinase-like ATPase, C-terminal domain"/>
    <property type="match status" value="1"/>
</dbReference>
<keyword evidence="7 10" id="KW-0418">Kinase</keyword>
<accession>A0A370KEQ3</accession>
<dbReference type="Gene3D" id="3.30.450.20">
    <property type="entry name" value="PAS domain"/>
    <property type="match status" value="1"/>
</dbReference>
<evidence type="ECO:0000256" key="6">
    <source>
        <dbReference type="ARBA" id="ARBA00022741"/>
    </source>
</evidence>
<dbReference type="PANTHER" id="PTHR41523:SF8">
    <property type="entry name" value="ETHYLENE RESPONSE SENSOR PROTEIN"/>
    <property type="match status" value="1"/>
</dbReference>
<evidence type="ECO:0000256" key="1">
    <source>
        <dbReference type="ARBA" id="ARBA00000085"/>
    </source>
</evidence>
<evidence type="ECO:0000313" key="11">
    <source>
        <dbReference type="Proteomes" id="UP000254939"/>
    </source>
</evidence>
<dbReference type="EC" id="2.7.13.3" evidence="2"/>
<comment type="catalytic activity">
    <reaction evidence="1">
        <text>ATP + protein L-histidine = ADP + protein N-phospho-L-histidine.</text>
        <dbReference type="EC" id="2.7.13.3"/>
    </reaction>
</comment>
<dbReference type="Proteomes" id="UP000254939">
    <property type="component" value="Unassembled WGS sequence"/>
</dbReference>
<protein>
    <recommendedName>
        <fullName evidence="3">Blue-light-activated histidine kinase</fullName>
        <ecNumber evidence="2">2.7.13.3</ecNumber>
    </recommendedName>
</protein>
<sequence length="314" mass="34499">MGHVQAQGIVDTMTQPVVVLDHGMCVTTANPAFIKSFGAERDDIIGQNFFQLGDGQWDIPELKLLISEVIPKAAAVVGFQVTHDFPTIGKRTFLVDARRLVHPDDNSTSILVIFDDVTLTQRHEAEQDFIISEMRHRMKNLFAVVRALANETQAEGQTVTEYRETFLARLDLTLRAQEIAASAEAIDFETLVRRSVGSLAANRLKCDGPSVAITASKVVSTSMIFHELATNAAKYGGLATDGGRLQLTWSVENGPRDRTYLKCEWREVDGLPVKTPSRKGYGSELIEGMITHLGGSMELNFLPEGLAATINLPM</sequence>
<keyword evidence="4" id="KW-0597">Phosphoprotein</keyword>
<dbReference type="PROSITE" id="PS50112">
    <property type="entry name" value="PAS"/>
    <property type="match status" value="1"/>
</dbReference>